<dbReference type="Pfam" id="PF09350">
    <property type="entry name" value="DJC28_CD"/>
    <property type="match status" value="1"/>
</dbReference>
<dbReference type="InterPro" id="IPR000801">
    <property type="entry name" value="Esterase-like"/>
</dbReference>
<evidence type="ECO:0000313" key="2">
    <source>
        <dbReference type="EMBL" id="PFU41390.1"/>
    </source>
</evidence>
<proteinExistence type="predicted"/>
<organism evidence="2 3">
    <name type="scientific">Bacillus cereus</name>
    <dbReference type="NCBI Taxonomy" id="1396"/>
    <lineage>
        <taxon>Bacteria</taxon>
        <taxon>Bacillati</taxon>
        <taxon>Bacillota</taxon>
        <taxon>Bacilli</taxon>
        <taxon>Bacillales</taxon>
        <taxon>Bacillaceae</taxon>
        <taxon>Bacillus</taxon>
        <taxon>Bacillus cereus group</taxon>
    </lineage>
</organism>
<dbReference type="InterPro" id="IPR014756">
    <property type="entry name" value="Ig_E-set"/>
</dbReference>
<dbReference type="SUPFAM" id="SSF81296">
    <property type="entry name" value="E set domains"/>
    <property type="match status" value="1"/>
</dbReference>
<dbReference type="SUPFAM" id="SSF53474">
    <property type="entry name" value="alpha/beta-Hydrolases"/>
    <property type="match status" value="1"/>
</dbReference>
<protein>
    <submittedName>
        <fullName evidence="2">Esterase</fullName>
    </submittedName>
</protein>
<name>A0A2B3U3I7_BACCE</name>
<accession>A0A2B3U3I7</accession>
<dbReference type="Gene3D" id="3.40.50.1820">
    <property type="entry name" value="alpha/beta hydrolase"/>
    <property type="match status" value="1"/>
</dbReference>
<feature type="domain" description="DnaJ homologue subfamily C member 28 conserved" evidence="1">
    <location>
        <begin position="450"/>
        <end position="512"/>
    </location>
</feature>
<dbReference type="Gene3D" id="2.60.40.10">
    <property type="entry name" value="Immunoglobulins"/>
    <property type="match status" value="1"/>
</dbReference>
<dbReference type="PANTHER" id="PTHR48098">
    <property type="entry name" value="ENTEROCHELIN ESTERASE-RELATED"/>
    <property type="match status" value="1"/>
</dbReference>
<comment type="caution">
    <text evidence="2">The sequence shown here is derived from an EMBL/GenBank/DDBJ whole genome shotgun (WGS) entry which is preliminary data.</text>
</comment>
<evidence type="ECO:0000259" key="1">
    <source>
        <dbReference type="Pfam" id="PF09350"/>
    </source>
</evidence>
<dbReference type="InterPro" id="IPR050583">
    <property type="entry name" value="Mycobacterial_A85_antigen"/>
</dbReference>
<dbReference type="PANTHER" id="PTHR48098:SF3">
    <property type="entry name" value="IRON(III) ENTEROBACTIN ESTERASE"/>
    <property type="match status" value="1"/>
</dbReference>
<dbReference type="InterPro" id="IPR013783">
    <property type="entry name" value="Ig-like_fold"/>
</dbReference>
<reference evidence="2 3" key="1">
    <citation type="submission" date="2017-09" db="EMBL/GenBank/DDBJ databases">
        <title>Large-scale bioinformatics analysis of Bacillus genomes uncovers conserved roles of natural products in bacterial physiology.</title>
        <authorList>
            <consortium name="Agbiome Team Llc"/>
            <person name="Bleich R.M."/>
            <person name="Grubbs K.J."/>
            <person name="Santa Maria K.C."/>
            <person name="Allen S.E."/>
            <person name="Farag S."/>
            <person name="Shank E.A."/>
            <person name="Bowers A."/>
        </authorList>
    </citation>
    <scope>NUCLEOTIDE SEQUENCE [LARGE SCALE GENOMIC DNA]</scope>
    <source>
        <strain evidence="2 3">AFS061806</strain>
    </source>
</reference>
<dbReference type="AlphaFoldDB" id="A0A2B3U3I7"/>
<dbReference type="Proteomes" id="UP000224076">
    <property type="component" value="Unassembled WGS sequence"/>
</dbReference>
<dbReference type="InterPro" id="IPR018961">
    <property type="entry name" value="DnaJ_homolog_subfam-C_membr-28"/>
</dbReference>
<sequence length="552" mass="63979">MKRKKYKGGRWVTSIISPKLEELNNQLKNGNEKAFYTFLHEIKSNSTPLIEQCPVDTQYKLITYIWLGDRKTENVYVFGSFPGWDLSVNQLKRLLQTDIWYETFRTDKSFISTYYFSVNDVFENDWIKRSEQHELDQFNGNTFGEGANKASVLNIGMEVQYSSRFPSNHYSSGKIETYSFHSTLLNNTRKIHIYTPHDYSHTSHLQELLIVFDGNSFINNLSIAKTLNYLIYEKEIPSCIAVAIDPVDRLEELTYNDKMNLFLTEELLPWIHAKYRVHQEAKHTTIAGFSLGGLAACYAALQNSHIFGNVLSMSGSVHWKKDAYENKIPWIENQISSIDSNATQPHFYIAAGELENKPLLTANKRLYKALKEKEYQITYEEFQGGHDGVWWREKLFDGLIALKHTKTTLKNEKGNESMNQDELDKNLKKQEILVKDEKVWSFTYEDHISSIIKQAEKKGVFNDLPGKGKPLNLDKELSYNPEKQLYRTLKNNHVLPKWIELSKEIDVLKETLKETTNSTEAANLIRIINKKVSEHNLICPPSAQKTRVKTDF</sequence>
<evidence type="ECO:0000313" key="3">
    <source>
        <dbReference type="Proteomes" id="UP000224076"/>
    </source>
</evidence>
<dbReference type="EMBL" id="NVDG01000027">
    <property type="protein sequence ID" value="PFU41390.1"/>
    <property type="molecule type" value="Genomic_DNA"/>
</dbReference>
<dbReference type="InterPro" id="IPR029058">
    <property type="entry name" value="AB_hydrolase_fold"/>
</dbReference>
<gene>
    <name evidence="2" type="ORF">COK86_16580</name>
</gene>
<dbReference type="Pfam" id="PF00756">
    <property type="entry name" value="Esterase"/>
    <property type="match status" value="1"/>
</dbReference>